<dbReference type="EMBL" id="JEMT01028309">
    <property type="protein sequence ID" value="EXX55151.1"/>
    <property type="molecule type" value="Genomic_DNA"/>
</dbReference>
<dbReference type="AlphaFoldDB" id="A0A015K6W9"/>
<reference evidence="1 2" key="1">
    <citation type="submission" date="2014-02" db="EMBL/GenBank/DDBJ databases">
        <title>Single nucleus genome sequencing reveals high similarity among nuclei of an endomycorrhizal fungus.</title>
        <authorList>
            <person name="Lin K."/>
            <person name="Geurts R."/>
            <person name="Zhang Z."/>
            <person name="Limpens E."/>
            <person name="Saunders D.G."/>
            <person name="Mu D."/>
            <person name="Pang E."/>
            <person name="Cao H."/>
            <person name="Cha H."/>
            <person name="Lin T."/>
            <person name="Zhou Q."/>
            <person name="Shang Y."/>
            <person name="Li Y."/>
            <person name="Ivanov S."/>
            <person name="Sharma T."/>
            <person name="Velzen R.V."/>
            <person name="Ruijter N.D."/>
            <person name="Aanen D.K."/>
            <person name="Win J."/>
            <person name="Kamoun S."/>
            <person name="Bisseling T."/>
            <person name="Huang S."/>
        </authorList>
    </citation>
    <scope>NUCLEOTIDE SEQUENCE [LARGE SCALE GENOMIC DNA]</scope>
    <source>
        <strain evidence="2">DAOM197198w</strain>
    </source>
</reference>
<evidence type="ECO:0000313" key="1">
    <source>
        <dbReference type="EMBL" id="EXX55151.1"/>
    </source>
</evidence>
<proteinExistence type="predicted"/>
<gene>
    <name evidence="1" type="ORF">RirG_227960</name>
</gene>
<accession>A0A015K6W9</accession>
<evidence type="ECO:0000313" key="2">
    <source>
        <dbReference type="Proteomes" id="UP000022910"/>
    </source>
</evidence>
<protein>
    <recommendedName>
        <fullName evidence="3">Protein kinase domain-containing protein</fullName>
    </recommendedName>
</protein>
<keyword evidence="2" id="KW-1185">Reference proteome</keyword>
<organism evidence="1 2">
    <name type="scientific">Rhizophagus irregularis (strain DAOM 197198w)</name>
    <name type="common">Glomus intraradices</name>
    <dbReference type="NCBI Taxonomy" id="1432141"/>
    <lineage>
        <taxon>Eukaryota</taxon>
        <taxon>Fungi</taxon>
        <taxon>Fungi incertae sedis</taxon>
        <taxon>Mucoromycota</taxon>
        <taxon>Glomeromycotina</taxon>
        <taxon>Glomeromycetes</taxon>
        <taxon>Glomerales</taxon>
        <taxon>Glomeraceae</taxon>
        <taxon>Rhizophagus</taxon>
    </lineage>
</organism>
<comment type="caution">
    <text evidence="1">The sequence shown here is derived from an EMBL/GenBank/DDBJ whole genome shotgun (WGS) entry which is preliminary data.</text>
</comment>
<dbReference type="OrthoDB" id="10278182at2759"/>
<evidence type="ECO:0008006" key="3">
    <source>
        <dbReference type="Google" id="ProtNLM"/>
    </source>
</evidence>
<sequence length="801" mass="94355">MFPQENPLEISNILEYLETNLICWASKNEKIDNFIQEMQLKFINRDDVVFEWIPYSQFYKIQETSKNGLTTVHSAIWKDGPIYWYRRYVRSSNKKVALKYLHTSQDSINFLVNETKKYSTKYDNFLVLYGISQNPDTNDYILVQDNSINLANWNSGNEKIDDFIQEMQLKVNNIYDIVFEWIPYNQLDEVKEIDKNGSIIIYSAIRKDGPLYKKYWNDYKRDSSKNVALKCFQNSQDSIDFLINETKKYSINYKTCLALYGISQNPDTNDYILVQSNSINLANWNSGNEKIDDFIQKMQLKMNNYCNVAFEWIPFNQLGKIKEIGKNGSITIYSAIWKDGPLCCNIYNKQYVRYPNKVVALKYLHNSQNSIDFLINEAKKYSTQILDRVICDIYGISQNQETNDYILVLAWASGNEKIDDFVQEMQLKINNKNDVVFEWIPYCQFRETRRTGKNGPITVYSARWNDGPIYYNNYNSGYTNTFYKKVALKYLHNSQNSIDFLINEAKKYYTKMLDKTMCNIYGISHNPYTNNYILVMEWTSGNEKIDDFIQEMELKVIEEEDLVFEWIPYNQFNKIKEISKDGPISIYSAIYKDGPIVVDDYYGMYKSRANINVFLKYLHNSQNYIEILTNEVRKLLTSIFGISVLRIYGISQNPDTSDYILVQRNFTSMSGNKKIDDFIQEIQLKISNFDEIVFEWIPYNQLYEINEIKKNGSITVYSAIWENGPFILRKNNYKYTRDSTKTVALNYLHNSQNSVDSLINEAKKYLTKSWDGANNDIYGISQNPNTNNYILVLVWTNWLSW</sequence>
<name>A0A015K6W9_RHIIW</name>
<dbReference type="HOGENOM" id="CLU_412853_0_0_1"/>
<dbReference type="Proteomes" id="UP000022910">
    <property type="component" value="Unassembled WGS sequence"/>
</dbReference>